<keyword evidence="4" id="KW-0997">Cell inner membrane</keyword>
<feature type="transmembrane region" description="Helical" evidence="8">
    <location>
        <begin position="263"/>
        <end position="282"/>
    </location>
</feature>
<dbReference type="GO" id="GO:0022857">
    <property type="term" value="F:transmembrane transporter activity"/>
    <property type="evidence" value="ECO:0007669"/>
    <property type="project" value="InterPro"/>
</dbReference>
<dbReference type="CDD" id="cd06579">
    <property type="entry name" value="TM_PBP1_transp_AraH_like"/>
    <property type="match status" value="1"/>
</dbReference>
<proteinExistence type="predicted"/>
<feature type="transmembrane region" description="Helical" evidence="8">
    <location>
        <begin position="289"/>
        <end position="309"/>
    </location>
</feature>
<dbReference type="Proteomes" id="UP000305095">
    <property type="component" value="Unassembled WGS sequence"/>
</dbReference>
<dbReference type="SUPFAM" id="SSF63829">
    <property type="entry name" value="Calcium-dependent phosphotriesterase"/>
    <property type="match status" value="1"/>
</dbReference>
<dbReference type="RefSeq" id="WP_137481321.1">
    <property type="nucleotide sequence ID" value="NZ_SZZP01000017.1"/>
</dbReference>
<dbReference type="EMBL" id="SZZP01000017">
    <property type="protein sequence ID" value="TKV78451.1"/>
    <property type="molecule type" value="Genomic_DNA"/>
</dbReference>
<gene>
    <name evidence="10" type="ORF">FDV58_26465</name>
</gene>
<name>A0A4U6RVL9_BRAEL</name>
<dbReference type="InterPro" id="IPR011042">
    <property type="entry name" value="6-blade_b-propeller_TolB-like"/>
</dbReference>
<dbReference type="FunFam" id="2.120.10.30:FF:000066">
    <property type="entry name" value="ABC transporter permease protein"/>
    <property type="match status" value="1"/>
</dbReference>
<organism evidence="10 11">
    <name type="scientific">Bradyrhizobium elkanii</name>
    <dbReference type="NCBI Taxonomy" id="29448"/>
    <lineage>
        <taxon>Bacteria</taxon>
        <taxon>Pseudomonadati</taxon>
        <taxon>Pseudomonadota</taxon>
        <taxon>Alphaproteobacteria</taxon>
        <taxon>Hyphomicrobiales</taxon>
        <taxon>Nitrobacteraceae</taxon>
        <taxon>Bradyrhizobium</taxon>
    </lineage>
</organism>
<evidence type="ECO:0000256" key="4">
    <source>
        <dbReference type="ARBA" id="ARBA00022519"/>
    </source>
</evidence>
<keyword evidence="3" id="KW-1003">Cell membrane</keyword>
<feature type="transmembrane region" description="Helical" evidence="8">
    <location>
        <begin position="106"/>
        <end position="127"/>
    </location>
</feature>
<dbReference type="AlphaFoldDB" id="A0A4U6RVL9"/>
<dbReference type="PANTHER" id="PTHR32196:SF21">
    <property type="entry name" value="ABC TRANSPORTER PERMEASE PROTEIN YPHD-RELATED"/>
    <property type="match status" value="1"/>
</dbReference>
<evidence type="ECO:0000259" key="9">
    <source>
        <dbReference type="Pfam" id="PF03088"/>
    </source>
</evidence>
<keyword evidence="7 8" id="KW-0472">Membrane</keyword>
<dbReference type="Pfam" id="PF20067">
    <property type="entry name" value="SSL_N"/>
    <property type="match status" value="1"/>
</dbReference>
<dbReference type="Gene3D" id="2.120.10.30">
    <property type="entry name" value="TolB, C-terminal domain"/>
    <property type="match status" value="1"/>
</dbReference>
<evidence type="ECO:0000256" key="8">
    <source>
        <dbReference type="SAM" id="Phobius"/>
    </source>
</evidence>
<dbReference type="Pfam" id="PF02653">
    <property type="entry name" value="BPD_transp_2"/>
    <property type="match status" value="1"/>
</dbReference>
<dbReference type="Pfam" id="PF03088">
    <property type="entry name" value="Str_synth"/>
    <property type="match status" value="1"/>
</dbReference>
<evidence type="ECO:0000256" key="3">
    <source>
        <dbReference type="ARBA" id="ARBA00022475"/>
    </source>
</evidence>
<dbReference type="InterPro" id="IPR001851">
    <property type="entry name" value="ABC_transp_permease"/>
</dbReference>
<evidence type="ECO:0000313" key="10">
    <source>
        <dbReference type="EMBL" id="TKV78451.1"/>
    </source>
</evidence>
<dbReference type="PANTHER" id="PTHR32196">
    <property type="entry name" value="ABC TRANSPORTER PERMEASE PROTEIN YPHD-RELATED-RELATED"/>
    <property type="match status" value="1"/>
</dbReference>
<dbReference type="GO" id="GO:0005886">
    <property type="term" value="C:plasma membrane"/>
    <property type="evidence" value="ECO:0007669"/>
    <property type="project" value="UniProtKB-SubCell"/>
</dbReference>
<evidence type="ECO:0000256" key="6">
    <source>
        <dbReference type="ARBA" id="ARBA00022989"/>
    </source>
</evidence>
<feature type="transmembrane region" description="Helical" evidence="8">
    <location>
        <begin position="70"/>
        <end position="94"/>
    </location>
</feature>
<keyword evidence="2" id="KW-0813">Transport</keyword>
<evidence type="ECO:0000256" key="1">
    <source>
        <dbReference type="ARBA" id="ARBA00004651"/>
    </source>
</evidence>
<feature type="transmembrane region" description="Helical" evidence="8">
    <location>
        <begin position="178"/>
        <end position="203"/>
    </location>
</feature>
<evidence type="ECO:0000313" key="11">
    <source>
        <dbReference type="Proteomes" id="UP000305095"/>
    </source>
</evidence>
<sequence length="707" mass="77382">MPMRDTLTSLRYRYWPDHLLGEILSKRWTETAIPVILLLIVGFALSRSIDHFLSPSSLADTARQAGEIGFIGLGMALVVIVGGIDLSVGSIFALTDFCALYLLDVLNWPVPAVVVATLVCGALLGAVNGVLIGYLRLRAFITTLITLIIYRSAFDLLIQRYSNSIAAAFPDIPSWNFIGGGDVFGIPSVALVYIAIAIFGHIFMTRLRPGWHITAIGGSRRSAYNSGIPVRRTIALCYVASGVLTSIAALFFAARLGTVGGDIGVGLEVIVLTATVLGGITLGGGKGSVAKSLVGVLIVLLITNGLTTLNARGGINRMALAGILLVAAMVDIRWQKNRTRIISKVYVAPTYHALPPPPPTEIGQGGPFEQNDKLRDVELIGLGRIEAPEDVILDRNDNLYAGSRHGDIMRFFAPDYQRMEVFAHIGGQPLGMAFDRQDNLYVCIGGMGLYRIAPDGTVEKATDETNRSMHSVNDDSRLRLADDLDITDDGLIFFSEATVRYEMDEWPIDGLEARGNGRIICYDTKTGATHTALRGLKFPNGICVASDGVSILFAETFGCSIKRLWFAGPKKGQVEVVMDNLPGYPDNINLASDGNYWLALVGMRSPSLDLAWKMPGFRRRMAKRVPVDEWLFPNINTGCVVKFNEQGKILESFWDLRGENHPMITSMREHRGYLYLGGIMNNRIGRYKLENADPNFVQYDKRWGNAS</sequence>
<accession>A0A4U6RVL9</accession>
<evidence type="ECO:0000256" key="2">
    <source>
        <dbReference type="ARBA" id="ARBA00022448"/>
    </source>
</evidence>
<dbReference type="InterPro" id="IPR018119">
    <property type="entry name" value="Strictosidine_synth_cons-reg"/>
</dbReference>
<keyword evidence="5 8" id="KW-0812">Transmembrane</keyword>
<comment type="caution">
    <text evidence="10">The sequence shown here is derived from an EMBL/GenBank/DDBJ whole genome shotgun (WGS) entry which is preliminary data.</text>
</comment>
<evidence type="ECO:0000256" key="7">
    <source>
        <dbReference type="ARBA" id="ARBA00023136"/>
    </source>
</evidence>
<keyword evidence="6 8" id="KW-1133">Transmembrane helix</keyword>
<feature type="domain" description="Strictosidine synthase conserved region" evidence="9">
    <location>
        <begin position="482"/>
        <end position="568"/>
    </location>
</feature>
<protein>
    <submittedName>
        <fullName evidence="10">ABC transporter permease</fullName>
    </submittedName>
</protein>
<evidence type="ECO:0000256" key="5">
    <source>
        <dbReference type="ARBA" id="ARBA00022692"/>
    </source>
</evidence>
<reference evidence="10 11" key="1">
    <citation type="submission" date="2019-05" db="EMBL/GenBank/DDBJ databases">
        <title>Draft Genome of Bradyrhizobium elkanii strain SEMIA 938, Used in Commercial Inoculants for Lupinus spp. in Brazil.</title>
        <authorList>
            <person name="Hungria M."/>
            <person name="Delamuta J.R.M."/>
            <person name="Ribeiro R.A."/>
            <person name="Nogueira M.A."/>
        </authorList>
    </citation>
    <scope>NUCLEOTIDE SEQUENCE [LARGE SCALE GENOMIC DNA]</scope>
    <source>
        <strain evidence="10 11">Semia 938</strain>
    </source>
</reference>
<comment type="subcellular location">
    <subcellularLocation>
        <location evidence="1">Cell membrane</location>
        <topology evidence="1">Multi-pass membrane protein</topology>
    </subcellularLocation>
</comment>
<feature type="transmembrane region" description="Helical" evidence="8">
    <location>
        <begin position="139"/>
        <end position="158"/>
    </location>
</feature>
<feature type="transmembrane region" description="Helical" evidence="8">
    <location>
        <begin position="235"/>
        <end position="257"/>
    </location>
</feature>